<comment type="caution">
    <text evidence="2">The sequence shown here is derived from an EMBL/GenBank/DDBJ whole genome shotgun (WGS) entry which is preliminary data.</text>
</comment>
<sequence length="229" mass="25266">MISEDVLKLGRALSAELDETDTLGRWMAHHLSDLLDRRLAAENSADDAEIAELVLRLWASRASAPLRHQPFLRYTEILRFIDRIDRLASGYPFPRAENADRPPADSNFESIAMELVSLSAAAGAVSSAMLTELQLHAANDESSWRSYADLLGGGEADEALRTLLNRMVARSAGPDERRADLLNRLRDLEQGARAARKTIEHVELAKMDSEHGESSASTARSSRITRSST</sequence>
<reference evidence="2 3" key="1">
    <citation type="journal article" date="2019" name="Int. J. Syst. Evol. Microbiol.">
        <title>The Global Catalogue of Microorganisms (GCM) 10K type strain sequencing project: providing services to taxonomists for standard genome sequencing and annotation.</title>
        <authorList>
            <consortium name="The Broad Institute Genomics Platform"/>
            <consortium name="The Broad Institute Genome Sequencing Center for Infectious Disease"/>
            <person name="Wu L."/>
            <person name="Ma J."/>
        </authorList>
    </citation>
    <scope>NUCLEOTIDE SEQUENCE [LARGE SCALE GENOMIC DNA]</scope>
    <source>
        <strain evidence="2 3">JCM 14322</strain>
    </source>
</reference>
<proteinExistence type="predicted"/>
<evidence type="ECO:0000313" key="3">
    <source>
        <dbReference type="Proteomes" id="UP001500002"/>
    </source>
</evidence>
<feature type="compositionally biased region" description="Basic and acidic residues" evidence="1">
    <location>
        <begin position="204"/>
        <end position="213"/>
    </location>
</feature>
<protein>
    <submittedName>
        <fullName evidence="2">Uncharacterized protein</fullName>
    </submittedName>
</protein>
<evidence type="ECO:0000313" key="2">
    <source>
        <dbReference type="EMBL" id="GAA1815380.1"/>
    </source>
</evidence>
<evidence type="ECO:0000256" key="1">
    <source>
        <dbReference type="SAM" id="MobiDB-lite"/>
    </source>
</evidence>
<name>A0ABN2M9B0_9MICO</name>
<accession>A0ABN2M9B0</accession>
<keyword evidence="3" id="KW-1185">Reference proteome</keyword>
<feature type="region of interest" description="Disordered" evidence="1">
    <location>
        <begin position="204"/>
        <end position="229"/>
    </location>
</feature>
<dbReference type="Proteomes" id="UP001500002">
    <property type="component" value="Unassembled WGS sequence"/>
</dbReference>
<dbReference type="RefSeq" id="WP_344296776.1">
    <property type="nucleotide sequence ID" value="NZ_BAAANJ010000009.1"/>
</dbReference>
<gene>
    <name evidence="2" type="ORF">GCM10009749_26410</name>
</gene>
<organism evidence="2 3">
    <name type="scientific">Agromyces neolithicus</name>
    <dbReference type="NCBI Taxonomy" id="269420"/>
    <lineage>
        <taxon>Bacteria</taxon>
        <taxon>Bacillati</taxon>
        <taxon>Actinomycetota</taxon>
        <taxon>Actinomycetes</taxon>
        <taxon>Micrococcales</taxon>
        <taxon>Microbacteriaceae</taxon>
        <taxon>Agromyces</taxon>
    </lineage>
</organism>
<feature type="compositionally biased region" description="Low complexity" evidence="1">
    <location>
        <begin position="214"/>
        <end position="229"/>
    </location>
</feature>
<dbReference type="EMBL" id="BAAANJ010000009">
    <property type="protein sequence ID" value="GAA1815380.1"/>
    <property type="molecule type" value="Genomic_DNA"/>
</dbReference>